<gene>
    <name evidence="4" type="ORF">J4215_06540</name>
</gene>
<evidence type="ECO:0000259" key="3">
    <source>
        <dbReference type="Pfam" id="PF07521"/>
    </source>
</evidence>
<evidence type="ECO:0000313" key="5">
    <source>
        <dbReference type="Proteomes" id="UP000675968"/>
    </source>
</evidence>
<dbReference type="PANTHER" id="PTHR11203:SF51">
    <property type="entry name" value="CLEAVAGE AND POLYADENYLATION SPECIFICITY FACTOR"/>
    <property type="match status" value="1"/>
</dbReference>
<dbReference type="InterPro" id="IPR011108">
    <property type="entry name" value="RMMBL"/>
</dbReference>
<dbReference type="EMBL" id="JAGVWC010000014">
    <property type="protein sequence ID" value="MBS3062211.1"/>
    <property type="molecule type" value="Genomic_DNA"/>
</dbReference>
<proteinExistence type="predicted"/>
<keyword evidence="2" id="KW-0540">Nuclease</keyword>
<accession>A0A8T4L5S7</accession>
<dbReference type="InterPro" id="IPR050698">
    <property type="entry name" value="MBL"/>
</dbReference>
<organism evidence="4 5">
    <name type="scientific">Candidatus Iainarchaeum sp</name>
    <dbReference type="NCBI Taxonomy" id="3101447"/>
    <lineage>
        <taxon>Archaea</taxon>
        <taxon>Candidatus Iainarchaeota</taxon>
        <taxon>Candidatus Iainarchaeia</taxon>
        <taxon>Candidatus Iainarchaeales</taxon>
        <taxon>Candidatus Iainarchaeaceae</taxon>
        <taxon>Candidatus Iainarchaeum</taxon>
    </lineage>
</organism>
<evidence type="ECO:0000256" key="2">
    <source>
        <dbReference type="ARBA" id="ARBA00022722"/>
    </source>
</evidence>
<evidence type="ECO:0000313" key="4">
    <source>
        <dbReference type="EMBL" id="MBS3062211.1"/>
    </source>
</evidence>
<dbReference type="Gene3D" id="3.60.15.10">
    <property type="entry name" value="Ribonuclease Z/Hydroxyacylglutathione hydrolase-like"/>
    <property type="match status" value="1"/>
</dbReference>
<dbReference type="Gene3D" id="3.40.50.10890">
    <property type="match status" value="1"/>
</dbReference>
<reference evidence="4" key="1">
    <citation type="submission" date="2021-03" db="EMBL/GenBank/DDBJ databases">
        <authorList>
            <person name="Jaffe A."/>
        </authorList>
    </citation>
    <scope>NUCLEOTIDE SEQUENCE</scope>
    <source>
        <strain evidence="4">RIFCSPLOWO2_01_FULL_AR10_48_17</strain>
    </source>
</reference>
<feature type="non-terminal residue" evidence="4">
    <location>
        <position position="1"/>
    </location>
</feature>
<reference evidence="4" key="2">
    <citation type="submission" date="2021-05" db="EMBL/GenBank/DDBJ databases">
        <title>Protein family content uncovers lineage relationships and bacterial pathway maintenance mechanisms in DPANN archaea.</title>
        <authorList>
            <person name="Castelle C.J."/>
            <person name="Meheust R."/>
            <person name="Jaffe A.L."/>
            <person name="Seitz K."/>
            <person name="Gong X."/>
            <person name="Baker B.J."/>
            <person name="Banfield J.F."/>
        </authorList>
    </citation>
    <scope>NUCLEOTIDE SEQUENCE</scope>
    <source>
        <strain evidence="4">RIFCSPLOWO2_01_FULL_AR10_48_17</strain>
    </source>
</reference>
<sequence>PRNTLIFVGYQGEGSLGRKLQNNVKEIPITGENGRTKNLHINMRIESIEGFSGHSDRSQLVNYLRNLRPKPKRVLVNHGNKHKTIEFSKFVQSKFHINASAPHNLDSIRLT</sequence>
<evidence type="ECO:0000256" key="1">
    <source>
        <dbReference type="ARBA" id="ARBA00001947"/>
    </source>
</evidence>
<dbReference type="PANTHER" id="PTHR11203">
    <property type="entry name" value="CLEAVAGE AND POLYADENYLATION SPECIFICITY FACTOR FAMILY MEMBER"/>
    <property type="match status" value="1"/>
</dbReference>
<comment type="cofactor">
    <cofactor evidence="1">
        <name>Zn(2+)</name>
        <dbReference type="ChEBI" id="CHEBI:29105"/>
    </cofactor>
</comment>
<feature type="domain" description="Zn-dependent metallo-hydrolase RNA specificity" evidence="3">
    <location>
        <begin position="39"/>
        <end position="102"/>
    </location>
</feature>
<dbReference type="Pfam" id="PF07521">
    <property type="entry name" value="RMMBL"/>
    <property type="match status" value="1"/>
</dbReference>
<dbReference type="AlphaFoldDB" id="A0A8T4L5S7"/>
<dbReference type="InterPro" id="IPR036866">
    <property type="entry name" value="RibonucZ/Hydroxyglut_hydro"/>
</dbReference>
<dbReference type="GO" id="GO:0004521">
    <property type="term" value="F:RNA endonuclease activity"/>
    <property type="evidence" value="ECO:0007669"/>
    <property type="project" value="TreeGrafter"/>
</dbReference>
<comment type="caution">
    <text evidence="4">The sequence shown here is derived from an EMBL/GenBank/DDBJ whole genome shotgun (WGS) entry which is preliminary data.</text>
</comment>
<dbReference type="Proteomes" id="UP000675968">
    <property type="component" value="Unassembled WGS sequence"/>
</dbReference>
<protein>
    <submittedName>
        <fullName evidence="4">Beta-CASP ribonuclease aCPSF1</fullName>
    </submittedName>
</protein>
<name>A0A8T4L5S7_9ARCH</name>
<keyword evidence="2" id="KW-0378">Hydrolase</keyword>
<dbReference type="SUPFAM" id="SSF56281">
    <property type="entry name" value="Metallo-hydrolase/oxidoreductase"/>
    <property type="match status" value="1"/>
</dbReference>